<accession>A0A0F4QHH2</accession>
<dbReference type="PATRIC" id="fig|43658.5.peg.3769"/>
<gene>
    <name evidence="2" type="ORF">TW77_17845</name>
</gene>
<proteinExistence type="predicted"/>
<organism evidence="2 3">
    <name type="scientific">Pseudoalteromonas rubra</name>
    <dbReference type="NCBI Taxonomy" id="43658"/>
    <lineage>
        <taxon>Bacteria</taxon>
        <taxon>Pseudomonadati</taxon>
        <taxon>Pseudomonadota</taxon>
        <taxon>Gammaproteobacteria</taxon>
        <taxon>Alteromonadales</taxon>
        <taxon>Pseudoalteromonadaceae</taxon>
        <taxon>Pseudoalteromonas</taxon>
    </lineage>
</organism>
<sequence>MVPFVVLITVLVCFVGYGLWPLALSVLGYLVSEQSLDAMVLMLFWLSMVFIQFVAMWHIAKKKPSGRKFFFYTVWICVFVQGADLLLASEDEVPLWPLADLFIYPALAMWVLYASDAKQYFEQ</sequence>
<dbReference type="RefSeq" id="WP_046006340.1">
    <property type="nucleotide sequence ID" value="NZ_JXYA01000044.1"/>
</dbReference>
<name>A0A0F4QHH2_9GAMM</name>
<reference evidence="2 3" key="1">
    <citation type="journal article" date="2015" name="BMC Genomics">
        <title>Genome mining reveals unlocked bioactive potential of marine Gram-negative bacteria.</title>
        <authorList>
            <person name="Machado H."/>
            <person name="Sonnenschein E.C."/>
            <person name="Melchiorsen J."/>
            <person name="Gram L."/>
        </authorList>
    </citation>
    <scope>NUCLEOTIDE SEQUENCE [LARGE SCALE GENOMIC DNA]</scope>
    <source>
        <strain evidence="2 3">S2471</strain>
    </source>
</reference>
<feature type="transmembrane region" description="Helical" evidence="1">
    <location>
        <begin position="95"/>
        <end position="113"/>
    </location>
</feature>
<dbReference type="AlphaFoldDB" id="A0A0F4QHH2"/>
<evidence type="ECO:0000313" key="2">
    <source>
        <dbReference type="EMBL" id="KJZ06779.1"/>
    </source>
</evidence>
<dbReference type="OrthoDB" id="6303301at2"/>
<evidence type="ECO:0000256" key="1">
    <source>
        <dbReference type="SAM" id="Phobius"/>
    </source>
</evidence>
<keyword evidence="1" id="KW-0812">Transmembrane</keyword>
<feature type="transmembrane region" description="Helical" evidence="1">
    <location>
        <begin position="7"/>
        <end position="32"/>
    </location>
</feature>
<dbReference type="Proteomes" id="UP000033452">
    <property type="component" value="Unassembled WGS sequence"/>
</dbReference>
<evidence type="ECO:0000313" key="3">
    <source>
        <dbReference type="Proteomes" id="UP000033452"/>
    </source>
</evidence>
<feature type="transmembrane region" description="Helical" evidence="1">
    <location>
        <begin position="38"/>
        <end position="57"/>
    </location>
</feature>
<evidence type="ECO:0008006" key="4">
    <source>
        <dbReference type="Google" id="ProtNLM"/>
    </source>
</evidence>
<feature type="transmembrane region" description="Helical" evidence="1">
    <location>
        <begin position="69"/>
        <end position="89"/>
    </location>
</feature>
<keyword evidence="1" id="KW-0472">Membrane</keyword>
<protein>
    <recommendedName>
        <fullName evidence="4">DUF2569 domain-containing protein</fullName>
    </recommendedName>
</protein>
<keyword evidence="1" id="KW-1133">Transmembrane helix</keyword>
<keyword evidence="3" id="KW-1185">Reference proteome</keyword>
<comment type="caution">
    <text evidence="2">The sequence shown here is derived from an EMBL/GenBank/DDBJ whole genome shotgun (WGS) entry which is preliminary data.</text>
</comment>
<dbReference type="EMBL" id="JXYA01000044">
    <property type="protein sequence ID" value="KJZ06779.1"/>
    <property type="molecule type" value="Genomic_DNA"/>
</dbReference>